<gene>
    <name evidence="1" type="ORF">O8C76_11145</name>
</gene>
<dbReference type="AlphaFoldDB" id="A0AAW7Q1K6"/>
<dbReference type="Proteomes" id="UP001170288">
    <property type="component" value="Unassembled WGS sequence"/>
</dbReference>
<reference evidence="1" key="2">
    <citation type="journal article" date="2023" name="Microorganisms">
        <title>Genomic Characterization of Arcobacter butzleri Strains Isolated from Various Sources in Lithuania.</title>
        <authorList>
            <person name="Uljanovas D."/>
            <person name="Golz G."/>
            <person name="Fleischmann S."/>
            <person name="Kudirkiene E."/>
            <person name="Kasetiene N."/>
            <person name="Grineviciene A."/>
            <person name="Tamuleviciene E."/>
            <person name="Aksomaitiene J."/>
            <person name="Alter T."/>
            <person name="Malakauskas M."/>
        </authorList>
    </citation>
    <scope>NUCLEOTIDE SEQUENCE</scope>
    <source>
        <strain evidence="1">RCM69</strain>
    </source>
</reference>
<comment type="caution">
    <text evidence="1">The sequence shown here is derived from an EMBL/GenBank/DDBJ whole genome shotgun (WGS) entry which is preliminary data.</text>
</comment>
<evidence type="ECO:0000313" key="1">
    <source>
        <dbReference type="EMBL" id="MDN5071579.1"/>
    </source>
</evidence>
<evidence type="ECO:0000313" key="2">
    <source>
        <dbReference type="Proteomes" id="UP001170288"/>
    </source>
</evidence>
<accession>A0AAW7Q1K6</accession>
<proteinExistence type="predicted"/>
<organism evidence="1 2">
    <name type="scientific">Aliarcobacter butzleri</name>
    <dbReference type="NCBI Taxonomy" id="28197"/>
    <lineage>
        <taxon>Bacteria</taxon>
        <taxon>Pseudomonadati</taxon>
        <taxon>Campylobacterota</taxon>
        <taxon>Epsilonproteobacteria</taxon>
        <taxon>Campylobacterales</taxon>
        <taxon>Arcobacteraceae</taxon>
        <taxon>Aliarcobacter</taxon>
    </lineage>
</organism>
<protein>
    <submittedName>
        <fullName evidence="1">Uncharacterized protein</fullName>
    </submittedName>
</protein>
<dbReference type="EMBL" id="JAPZCX010000023">
    <property type="protein sequence ID" value="MDN5071579.1"/>
    <property type="molecule type" value="Genomic_DNA"/>
</dbReference>
<reference evidence="1" key="1">
    <citation type="submission" date="2022-12" db="EMBL/GenBank/DDBJ databases">
        <authorList>
            <person name="Uljanovas D."/>
        </authorList>
    </citation>
    <scope>NUCLEOTIDE SEQUENCE</scope>
    <source>
        <strain evidence="1">RCM69</strain>
    </source>
</reference>
<dbReference type="RefSeq" id="WP_301372653.1">
    <property type="nucleotide sequence ID" value="NZ_JAPZCX010000023.1"/>
</dbReference>
<name>A0AAW7Q1K6_9BACT</name>
<sequence>MKKRQLIPGMNNDLQLNTINEIKELFGENFLTKGRDLNIHPLKILWNRVDYLSTVELYLIGYSIKHNKHNKDWIEDFKSKVIKNKEGSIRGFIYEAFISSIIKDSILAEPSQESYDLKIENSGLLKINLSIKKMILSEKEIAYKKNFEELEIKYKKILQTNKLNGISLIIEATKFDYEKIYNVIKNVPKLINKYPYFTGMIDDMNVFVSKMKPDYELFEQKLSYQFNLFIPFEKIERDRFIKKLKKSVDNINNLDVKENELNSILIGLSPAQSIYEAKKILEKEMNKGIWKLDDDSMFIPLNEVDNVDLNDKYKNIFSIILAKHIPVVDKKNNTTHIRHEFAFVFNIKNAIKFKDKLKLFSFPIELGSIGYIEKESDESYFLFLDKKITNHYVYQSICKHEFIKEPKDNMIYNLSDIGRYKENTITFIKDGSCCTISPFNYGKYDNLLIL</sequence>